<dbReference type="InterPro" id="IPR009060">
    <property type="entry name" value="UBA-like_sf"/>
</dbReference>
<organism evidence="2">
    <name type="scientific">freshwater metagenome</name>
    <dbReference type="NCBI Taxonomy" id="449393"/>
    <lineage>
        <taxon>unclassified sequences</taxon>
        <taxon>metagenomes</taxon>
        <taxon>ecological metagenomes</taxon>
    </lineage>
</organism>
<accession>A0A6J6EFY3</accession>
<name>A0A6J6EFY3_9ZZZZ</name>
<dbReference type="EMBL" id="CAEZTT010000038">
    <property type="protein sequence ID" value="CAB4574144.1"/>
    <property type="molecule type" value="Genomic_DNA"/>
</dbReference>
<sequence length="90" mass="9988">MPAPKYTAEQRENIDIVTRMTGCSKEQATAALIKNNWEPSDAILTLSDYTPDTPRPPTSLSSSDVPENIAKLRAIVDERAVIYEKVLGRK</sequence>
<protein>
    <submittedName>
        <fullName evidence="2">Unannotated protein</fullName>
    </submittedName>
</protein>
<reference evidence="2" key="1">
    <citation type="submission" date="2020-05" db="EMBL/GenBank/DDBJ databases">
        <authorList>
            <person name="Chiriac C."/>
            <person name="Salcher M."/>
            <person name="Ghai R."/>
            <person name="Kavagutti S V."/>
        </authorList>
    </citation>
    <scope>NUCLEOTIDE SEQUENCE</scope>
</reference>
<feature type="region of interest" description="Disordered" evidence="1">
    <location>
        <begin position="46"/>
        <end position="65"/>
    </location>
</feature>
<proteinExistence type="predicted"/>
<evidence type="ECO:0000256" key="1">
    <source>
        <dbReference type="SAM" id="MobiDB-lite"/>
    </source>
</evidence>
<dbReference type="SUPFAM" id="SSF46934">
    <property type="entry name" value="UBA-like"/>
    <property type="match status" value="1"/>
</dbReference>
<dbReference type="Gene3D" id="1.10.8.10">
    <property type="entry name" value="DNA helicase RuvA subunit, C-terminal domain"/>
    <property type="match status" value="1"/>
</dbReference>
<evidence type="ECO:0000313" key="2">
    <source>
        <dbReference type="EMBL" id="CAB4574144.1"/>
    </source>
</evidence>
<gene>
    <name evidence="2" type="ORF">UFOPK1726_00468</name>
</gene>
<dbReference type="AlphaFoldDB" id="A0A6J6EFY3"/>